<dbReference type="PANTHER" id="PTHR43072:SF60">
    <property type="entry name" value="L-2,4-DIAMINOBUTYRIC ACID ACETYLTRANSFERASE"/>
    <property type="match status" value="1"/>
</dbReference>
<proteinExistence type="predicted"/>
<dbReference type="InterPro" id="IPR016181">
    <property type="entry name" value="Acyl_CoA_acyltransferase"/>
</dbReference>
<organism evidence="2 3">
    <name type="scientific">Paenibacillus rhizoplanae</name>
    <dbReference type="NCBI Taxonomy" id="1917181"/>
    <lineage>
        <taxon>Bacteria</taxon>
        <taxon>Bacillati</taxon>
        <taxon>Bacillota</taxon>
        <taxon>Bacilli</taxon>
        <taxon>Bacillales</taxon>
        <taxon>Paenibacillaceae</taxon>
        <taxon>Paenibacillus</taxon>
    </lineage>
</organism>
<dbReference type="EC" id="2.3.-.-" evidence="2"/>
<keyword evidence="2" id="KW-0808">Transferase</keyword>
<dbReference type="Pfam" id="PF00583">
    <property type="entry name" value="Acetyltransf_1"/>
    <property type="match status" value="1"/>
</dbReference>
<keyword evidence="2" id="KW-0012">Acyltransferase</keyword>
<reference evidence="3" key="1">
    <citation type="journal article" date="2019" name="Int. J. Syst. Evol. Microbiol.">
        <title>The Global Catalogue of Microorganisms (GCM) 10K type strain sequencing project: providing services to taxonomists for standard genome sequencing and annotation.</title>
        <authorList>
            <consortium name="The Broad Institute Genomics Platform"/>
            <consortium name="The Broad Institute Genome Sequencing Center for Infectious Disease"/>
            <person name="Wu L."/>
            <person name="Ma J."/>
        </authorList>
    </citation>
    <scope>NUCLEOTIDE SEQUENCE [LARGE SCALE GENOMIC DNA]</scope>
    <source>
        <strain evidence="3">CCM 8725</strain>
    </source>
</reference>
<keyword evidence="3" id="KW-1185">Reference proteome</keyword>
<evidence type="ECO:0000259" key="1">
    <source>
        <dbReference type="PROSITE" id="PS51186"/>
    </source>
</evidence>
<dbReference type="PANTHER" id="PTHR43072">
    <property type="entry name" value="N-ACETYLTRANSFERASE"/>
    <property type="match status" value="1"/>
</dbReference>
<dbReference type="Gene3D" id="3.40.630.30">
    <property type="match status" value="1"/>
</dbReference>
<name>A0ABW5F834_9BACL</name>
<dbReference type="Proteomes" id="UP001597448">
    <property type="component" value="Unassembled WGS sequence"/>
</dbReference>
<comment type="caution">
    <text evidence="2">The sequence shown here is derived from an EMBL/GenBank/DDBJ whole genome shotgun (WGS) entry which is preliminary data.</text>
</comment>
<accession>A0ABW5F834</accession>
<dbReference type="SUPFAM" id="SSF55729">
    <property type="entry name" value="Acyl-CoA N-acyltransferases (Nat)"/>
    <property type="match status" value="1"/>
</dbReference>
<protein>
    <submittedName>
        <fullName evidence="2">GNAT family N-acetyltransferase</fullName>
        <ecNumber evidence="2">2.3.-.-</ecNumber>
    </submittedName>
</protein>
<dbReference type="InterPro" id="IPR000182">
    <property type="entry name" value="GNAT_dom"/>
</dbReference>
<feature type="domain" description="N-acetyltransferase" evidence="1">
    <location>
        <begin position="1"/>
        <end position="168"/>
    </location>
</feature>
<evidence type="ECO:0000313" key="3">
    <source>
        <dbReference type="Proteomes" id="UP001597448"/>
    </source>
</evidence>
<dbReference type="PROSITE" id="PS51186">
    <property type="entry name" value="GNAT"/>
    <property type="match status" value="1"/>
</dbReference>
<dbReference type="RefSeq" id="WP_209986879.1">
    <property type="nucleotide sequence ID" value="NZ_JBHSVQ010000001.1"/>
</dbReference>
<dbReference type="CDD" id="cd04301">
    <property type="entry name" value="NAT_SF"/>
    <property type="match status" value="1"/>
</dbReference>
<dbReference type="EMBL" id="JBHUKY010000019">
    <property type="protein sequence ID" value="MFD2409982.1"/>
    <property type="molecule type" value="Genomic_DNA"/>
</dbReference>
<evidence type="ECO:0000313" key="2">
    <source>
        <dbReference type="EMBL" id="MFD2409982.1"/>
    </source>
</evidence>
<sequence>MYIRTLAPSDAESYRALRLQSLQQHPEAFLSSYESEVKLSTETTRIKLDPSDGHFTLGAFLDGEQRLAGMATLFRESRPKIQHKAHVYAVYVDPDARKHGTGRALMLELIARAKAAPGLELLTLTVTSNNVPAKRLYESLGFIRYGTEPKAMKLGSEYLDEDLMVLML</sequence>
<dbReference type="GO" id="GO:0016746">
    <property type="term" value="F:acyltransferase activity"/>
    <property type="evidence" value="ECO:0007669"/>
    <property type="project" value="UniProtKB-KW"/>
</dbReference>
<gene>
    <name evidence="2" type="ORF">ACFSX3_08885</name>
</gene>